<organism evidence="1 2">
    <name type="scientific">Pedobacter psychrodurus</name>
    <dbReference type="NCBI Taxonomy" id="2530456"/>
    <lineage>
        <taxon>Bacteria</taxon>
        <taxon>Pseudomonadati</taxon>
        <taxon>Bacteroidota</taxon>
        <taxon>Sphingobacteriia</taxon>
        <taxon>Sphingobacteriales</taxon>
        <taxon>Sphingobacteriaceae</taxon>
        <taxon>Pedobacter</taxon>
    </lineage>
</organism>
<keyword evidence="2" id="KW-1185">Reference proteome</keyword>
<gene>
    <name evidence="1" type="ORF">EZ456_15695</name>
</gene>
<name>A0A4R0PTX4_9SPHI</name>
<proteinExistence type="predicted"/>
<accession>A0A4R0PTX4</accession>
<dbReference type="AlphaFoldDB" id="A0A4R0PTX4"/>
<protein>
    <submittedName>
        <fullName evidence="1">Uncharacterized protein</fullName>
    </submittedName>
</protein>
<dbReference type="EMBL" id="SJSO01000013">
    <property type="protein sequence ID" value="TCD25471.1"/>
    <property type="molecule type" value="Genomic_DNA"/>
</dbReference>
<dbReference type="Proteomes" id="UP000293925">
    <property type="component" value="Unassembled WGS sequence"/>
</dbReference>
<evidence type="ECO:0000313" key="2">
    <source>
        <dbReference type="Proteomes" id="UP000293925"/>
    </source>
</evidence>
<reference evidence="1 2" key="1">
    <citation type="submission" date="2019-02" db="EMBL/GenBank/DDBJ databases">
        <title>Pedobacter sp. RP-3-21 sp. nov., isolated from Arctic soil.</title>
        <authorList>
            <person name="Dahal R.H."/>
        </authorList>
    </citation>
    <scope>NUCLEOTIDE SEQUENCE [LARGE SCALE GENOMIC DNA]</scope>
    <source>
        <strain evidence="1 2">RP-3-21</strain>
    </source>
</reference>
<sequence length="114" mass="13190">MNEDKRQKALDLIKQGLETVRDREYTEIAEIPSDDLNLLQVKYSFVHDGIEGIFTVIGQSHEEESDTGEGLLKYSLFSQFDEDSVHYQSMTAKEQVDNDLLNVEEYLHRHINEG</sequence>
<evidence type="ECO:0000313" key="1">
    <source>
        <dbReference type="EMBL" id="TCD25471.1"/>
    </source>
</evidence>
<comment type="caution">
    <text evidence="1">The sequence shown here is derived from an EMBL/GenBank/DDBJ whole genome shotgun (WGS) entry which is preliminary data.</text>
</comment>
<dbReference type="RefSeq" id="WP_131531730.1">
    <property type="nucleotide sequence ID" value="NZ_SJSO01000013.1"/>
</dbReference>
<dbReference type="OrthoDB" id="768914at2"/>